<feature type="domain" description="ABC transmembrane type-1" evidence="9">
    <location>
        <begin position="178"/>
        <end position="457"/>
    </location>
</feature>
<keyword evidence="3" id="KW-0547">Nucleotide-binding</keyword>
<dbReference type="CDD" id="cd18567">
    <property type="entry name" value="ABC_6TM_CvaB_RaxB_like"/>
    <property type="match status" value="1"/>
</dbReference>
<dbReference type="RefSeq" id="WP_147044113.1">
    <property type="nucleotide sequence ID" value="NZ_BAABIR010000001.1"/>
</dbReference>
<dbReference type="Gene3D" id="3.40.50.300">
    <property type="entry name" value="P-loop containing nucleotide triphosphate hydrolases"/>
    <property type="match status" value="1"/>
</dbReference>
<dbReference type="PANTHER" id="PTHR24221:SF606">
    <property type="entry name" value="COLICIN V SECRETION-PROCESSING ATP-BINDING PROTEIN"/>
    <property type="match status" value="1"/>
</dbReference>
<evidence type="ECO:0000256" key="2">
    <source>
        <dbReference type="ARBA" id="ARBA00022692"/>
    </source>
</evidence>
<dbReference type="Pfam" id="PF00005">
    <property type="entry name" value="ABC_tran"/>
    <property type="match status" value="1"/>
</dbReference>
<dbReference type="GO" id="GO:0140359">
    <property type="term" value="F:ABC-type transporter activity"/>
    <property type="evidence" value="ECO:0007669"/>
    <property type="project" value="InterPro"/>
</dbReference>
<keyword evidence="4" id="KW-0067">ATP-binding</keyword>
<evidence type="ECO:0000259" key="10">
    <source>
        <dbReference type="PROSITE" id="PS50990"/>
    </source>
</evidence>
<comment type="subcellular location">
    <subcellularLocation>
        <location evidence="1">Cell membrane</location>
        <topology evidence="1">Multi-pass membrane protein</topology>
    </subcellularLocation>
</comment>
<keyword evidence="12" id="KW-1185">Reference proteome</keyword>
<dbReference type="SMART" id="SM00382">
    <property type="entry name" value="AAA"/>
    <property type="match status" value="1"/>
</dbReference>
<dbReference type="PANTHER" id="PTHR24221">
    <property type="entry name" value="ATP-BINDING CASSETTE SUB-FAMILY B"/>
    <property type="match status" value="1"/>
</dbReference>
<feature type="transmembrane region" description="Helical" evidence="7">
    <location>
        <begin position="317"/>
        <end position="336"/>
    </location>
</feature>
<dbReference type="GO" id="GO:0016887">
    <property type="term" value="F:ATP hydrolysis activity"/>
    <property type="evidence" value="ECO:0007669"/>
    <property type="project" value="InterPro"/>
</dbReference>
<dbReference type="Gene3D" id="3.90.70.10">
    <property type="entry name" value="Cysteine proteinases"/>
    <property type="match status" value="1"/>
</dbReference>
<dbReference type="SUPFAM" id="SSF52540">
    <property type="entry name" value="P-loop containing nucleoside triphosphate hydrolases"/>
    <property type="match status" value="1"/>
</dbReference>
<dbReference type="Proteomes" id="UP000321249">
    <property type="component" value="Unassembled WGS sequence"/>
</dbReference>
<feature type="domain" description="Peptidase C39" evidence="10">
    <location>
        <begin position="21"/>
        <end position="144"/>
    </location>
</feature>
<evidence type="ECO:0000256" key="1">
    <source>
        <dbReference type="ARBA" id="ARBA00004651"/>
    </source>
</evidence>
<keyword evidence="6 7" id="KW-0472">Membrane</keyword>
<sequence length="728" mass="78650">MLDSADLLNLTSIRRTPMIHQSEAAECGLACLAMVAGRHGLDTDLPAMRRRFSLSLKGATLKALIQTAEAIGFIARPLRGEIENLEQVPLPAVLHWDLNHFVVLVGVSRTLRGRRFLIHDPALGERRIDEAELSRHFTGVVLELTPSERFQPGVERSRLRISQLWTRITGLWSSLRSVLLLSVVLQLIALASPFYLQLAVDTVFPASDQDLLLMLALGFGGLAVINMLTSWLRSLILVSLGNALSYQIVVNLFRHLMRLPLPWFEKRHVGDIISRFNSTTPISNILSQGLVSALIDGAMAFVTLGLMFVYSPLLGGVALVAWMLFAALKVGFIHALRTRNVSTITTAARESSAFIESIRGIAAIKAFGQEGNRQRAWQQLKADAVNAQISLSRFSAGFDAGGQLILALERVLFVYLAIRLAMSGDFTVGMIFAFQAYKQQFLDAATRLVDQAIQYNLIGVHLSRIADIALAPPEEGETPRSETAARIRGAIELRGIGFRYGAGEPDVLRNVNLKVEPGEMVALVGPSGGGKTTLLKIMMGLFVPSGGTLLVDGTPLAGLGLRNWRRQIGSVSQDDALFAGSLAENIAFFDPEIGMARVVEAARLAGIHDEIEAMPMRYDTLVGDMGSALSGGQKQRILLARALYPDPSVLFIDEGTAHLDPASEAVVMMALKALPITRIISAHRPGPISQCDRVFAVAGGGLVPVQRPASHAAQIAEGASAPAPAARS</sequence>
<dbReference type="Pfam" id="PF03412">
    <property type="entry name" value="Peptidase_C39"/>
    <property type="match status" value="1"/>
</dbReference>
<evidence type="ECO:0000256" key="5">
    <source>
        <dbReference type="ARBA" id="ARBA00022989"/>
    </source>
</evidence>
<feature type="domain" description="ABC transporter" evidence="8">
    <location>
        <begin position="491"/>
        <end position="724"/>
    </location>
</feature>
<dbReference type="InterPro" id="IPR003439">
    <property type="entry name" value="ABC_transporter-like_ATP-bd"/>
</dbReference>
<dbReference type="GO" id="GO:0008233">
    <property type="term" value="F:peptidase activity"/>
    <property type="evidence" value="ECO:0007669"/>
    <property type="project" value="InterPro"/>
</dbReference>
<evidence type="ECO:0000256" key="3">
    <source>
        <dbReference type="ARBA" id="ARBA00022741"/>
    </source>
</evidence>
<keyword evidence="2 7" id="KW-0812">Transmembrane</keyword>
<name>A0A5C6TX26_9SPHN</name>
<proteinExistence type="predicted"/>
<dbReference type="EMBL" id="VOQQ01000001">
    <property type="protein sequence ID" value="TXC64690.1"/>
    <property type="molecule type" value="Genomic_DNA"/>
</dbReference>
<dbReference type="GO" id="GO:0005524">
    <property type="term" value="F:ATP binding"/>
    <property type="evidence" value="ECO:0007669"/>
    <property type="project" value="UniProtKB-KW"/>
</dbReference>
<dbReference type="PROSITE" id="PS00211">
    <property type="entry name" value="ABC_TRANSPORTER_1"/>
    <property type="match status" value="1"/>
</dbReference>
<dbReference type="Pfam" id="PF00664">
    <property type="entry name" value="ABC_membrane"/>
    <property type="match status" value="1"/>
</dbReference>
<dbReference type="InterPro" id="IPR027417">
    <property type="entry name" value="P-loop_NTPase"/>
</dbReference>
<evidence type="ECO:0000259" key="9">
    <source>
        <dbReference type="PROSITE" id="PS50929"/>
    </source>
</evidence>
<dbReference type="OrthoDB" id="9787557at2"/>
<dbReference type="InterPro" id="IPR017871">
    <property type="entry name" value="ABC_transporter-like_CS"/>
</dbReference>
<evidence type="ECO:0000313" key="11">
    <source>
        <dbReference type="EMBL" id="TXC64690.1"/>
    </source>
</evidence>
<dbReference type="AlphaFoldDB" id="A0A5C6TX26"/>
<dbReference type="PROSITE" id="PS50893">
    <property type="entry name" value="ABC_TRANSPORTER_2"/>
    <property type="match status" value="1"/>
</dbReference>
<keyword evidence="5 7" id="KW-1133">Transmembrane helix</keyword>
<evidence type="ECO:0000256" key="4">
    <source>
        <dbReference type="ARBA" id="ARBA00022840"/>
    </source>
</evidence>
<dbReference type="GO" id="GO:0034040">
    <property type="term" value="F:ATPase-coupled lipid transmembrane transporter activity"/>
    <property type="evidence" value="ECO:0007669"/>
    <property type="project" value="TreeGrafter"/>
</dbReference>
<dbReference type="InterPro" id="IPR039421">
    <property type="entry name" value="Type_1_exporter"/>
</dbReference>
<comment type="caution">
    <text evidence="11">The sequence shown here is derived from an EMBL/GenBank/DDBJ whole genome shotgun (WGS) entry which is preliminary data.</text>
</comment>
<dbReference type="GO" id="GO:0006508">
    <property type="term" value="P:proteolysis"/>
    <property type="evidence" value="ECO:0007669"/>
    <property type="project" value="InterPro"/>
</dbReference>
<organism evidence="11 12">
    <name type="scientific">Allosphingosinicella ginsenosidimutans</name>
    <dbReference type="NCBI Taxonomy" id="1176539"/>
    <lineage>
        <taxon>Bacteria</taxon>
        <taxon>Pseudomonadati</taxon>
        <taxon>Pseudomonadota</taxon>
        <taxon>Alphaproteobacteria</taxon>
        <taxon>Sphingomonadales</taxon>
        <taxon>Sphingomonadaceae</taxon>
        <taxon>Allosphingosinicella</taxon>
    </lineage>
</organism>
<evidence type="ECO:0000256" key="7">
    <source>
        <dbReference type="SAM" id="Phobius"/>
    </source>
</evidence>
<dbReference type="InterPro" id="IPR003593">
    <property type="entry name" value="AAA+_ATPase"/>
</dbReference>
<gene>
    <name evidence="11" type="ORF">FRZ32_14155</name>
</gene>
<dbReference type="InterPro" id="IPR011527">
    <property type="entry name" value="ABC1_TM_dom"/>
</dbReference>
<feature type="transmembrane region" description="Helical" evidence="7">
    <location>
        <begin position="211"/>
        <end position="228"/>
    </location>
</feature>
<dbReference type="GO" id="GO:0005886">
    <property type="term" value="C:plasma membrane"/>
    <property type="evidence" value="ECO:0007669"/>
    <property type="project" value="UniProtKB-SubCell"/>
</dbReference>
<dbReference type="PROSITE" id="PS50990">
    <property type="entry name" value="PEPTIDASE_C39"/>
    <property type="match status" value="1"/>
</dbReference>
<evidence type="ECO:0000256" key="6">
    <source>
        <dbReference type="ARBA" id="ARBA00023136"/>
    </source>
</evidence>
<dbReference type="InterPro" id="IPR005074">
    <property type="entry name" value="Peptidase_C39"/>
</dbReference>
<dbReference type="InterPro" id="IPR036640">
    <property type="entry name" value="ABC1_TM_sf"/>
</dbReference>
<dbReference type="PROSITE" id="PS50929">
    <property type="entry name" value="ABC_TM1F"/>
    <property type="match status" value="1"/>
</dbReference>
<evidence type="ECO:0000313" key="12">
    <source>
        <dbReference type="Proteomes" id="UP000321249"/>
    </source>
</evidence>
<dbReference type="SUPFAM" id="SSF90123">
    <property type="entry name" value="ABC transporter transmembrane region"/>
    <property type="match status" value="1"/>
</dbReference>
<feature type="transmembrane region" description="Helical" evidence="7">
    <location>
        <begin position="235"/>
        <end position="253"/>
    </location>
</feature>
<accession>A0A5C6TX26</accession>
<reference evidence="11 12" key="1">
    <citation type="journal article" date="2015" name="J. Microbiol.">
        <title>Sphingosinicella ginsenosidimutans sp. nov., with ginsenoside converting activity.</title>
        <authorList>
            <person name="Kim J.K."/>
            <person name="Kang M.S."/>
            <person name="Park S.C."/>
            <person name="Kim K.M."/>
            <person name="Choi K."/>
            <person name="Yoon M.H."/>
            <person name="Im W.T."/>
        </authorList>
    </citation>
    <scope>NUCLEOTIDE SEQUENCE [LARGE SCALE GENOMIC DNA]</scope>
    <source>
        <strain evidence="11 12">BS-11</strain>
    </source>
</reference>
<protein>
    <submittedName>
        <fullName evidence="11">Peptidase domain-containing ABC transporter</fullName>
    </submittedName>
</protein>
<dbReference type="Gene3D" id="1.20.1560.10">
    <property type="entry name" value="ABC transporter type 1, transmembrane domain"/>
    <property type="match status" value="1"/>
</dbReference>
<evidence type="ECO:0000259" key="8">
    <source>
        <dbReference type="PROSITE" id="PS50893"/>
    </source>
</evidence>
<feature type="transmembrane region" description="Helical" evidence="7">
    <location>
        <begin position="177"/>
        <end position="196"/>
    </location>
</feature>